<reference evidence="1" key="1">
    <citation type="journal article" date="2014" name="Front. Microbiol.">
        <title>High frequency of phylogenetically diverse reductive dehalogenase-homologous genes in deep subseafloor sedimentary metagenomes.</title>
        <authorList>
            <person name="Kawai M."/>
            <person name="Futagami T."/>
            <person name="Toyoda A."/>
            <person name="Takaki Y."/>
            <person name="Nishi S."/>
            <person name="Hori S."/>
            <person name="Arai W."/>
            <person name="Tsubouchi T."/>
            <person name="Morono Y."/>
            <person name="Uchiyama I."/>
            <person name="Ito T."/>
            <person name="Fujiyama A."/>
            <person name="Inagaki F."/>
            <person name="Takami H."/>
        </authorList>
    </citation>
    <scope>NUCLEOTIDE SEQUENCE</scope>
    <source>
        <strain evidence="1">Expedition CK06-06</strain>
    </source>
</reference>
<name>X1KRA9_9ZZZZ</name>
<accession>X1KRA9</accession>
<proteinExistence type="predicted"/>
<feature type="non-terminal residue" evidence="1">
    <location>
        <position position="1"/>
    </location>
</feature>
<dbReference type="AlphaFoldDB" id="X1KRA9"/>
<sequence>ADMAIDSLDDCQRNFDSGWPVLDKYTPPLLDSAHPAWVSSYDFGHHALAEMDVPREKLDDSDVIAVGGILRDVIIQSAETQIPAFLITTSSYDRTGTVFANIHLLVAKIKKALDPNNVANPTRLINMEKME</sequence>
<dbReference type="EMBL" id="BARV01006208">
    <property type="protein sequence ID" value="GAI09612.1"/>
    <property type="molecule type" value="Genomic_DNA"/>
</dbReference>
<organism evidence="1">
    <name type="scientific">marine sediment metagenome</name>
    <dbReference type="NCBI Taxonomy" id="412755"/>
    <lineage>
        <taxon>unclassified sequences</taxon>
        <taxon>metagenomes</taxon>
        <taxon>ecological metagenomes</taxon>
    </lineage>
</organism>
<comment type="caution">
    <text evidence="1">The sequence shown here is derived from an EMBL/GenBank/DDBJ whole genome shotgun (WGS) entry which is preliminary data.</text>
</comment>
<gene>
    <name evidence="1" type="ORF">S06H3_12708</name>
</gene>
<evidence type="ECO:0000313" key="1">
    <source>
        <dbReference type="EMBL" id="GAI09612.1"/>
    </source>
</evidence>
<protein>
    <submittedName>
        <fullName evidence="1">Uncharacterized protein</fullName>
    </submittedName>
</protein>